<dbReference type="AlphaFoldDB" id="A0A0D0GKH8"/>
<keyword evidence="2" id="KW-1185">Reference proteome</keyword>
<dbReference type="InterPro" id="IPR045571">
    <property type="entry name" value="DUF5907"/>
</dbReference>
<comment type="caution">
    <text evidence="1">The sequence shown here is derived from an EMBL/GenBank/DDBJ whole genome shotgun (WGS) entry which is preliminary data.</text>
</comment>
<dbReference type="EMBL" id="JXRA01000057">
    <property type="protein sequence ID" value="KIO76695.1"/>
    <property type="molecule type" value="Genomic_DNA"/>
</dbReference>
<reference evidence="1 2" key="1">
    <citation type="submission" date="2015-01" db="EMBL/GenBank/DDBJ databases">
        <title>Draft genome sequence of Pedobacter sp. NL19 isolated from sludge of an effluent treatment pond in an abandoned uranium mine.</title>
        <authorList>
            <person name="Santos T."/>
            <person name="Caetano T."/>
            <person name="Covas C."/>
            <person name="Cruz A."/>
            <person name="Mendo S."/>
        </authorList>
    </citation>
    <scope>NUCLEOTIDE SEQUENCE [LARGE SCALE GENOMIC DNA]</scope>
    <source>
        <strain evidence="1 2">NL19</strain>
    </source>
</reference>
<evidence type="ECO:0000313" key="2">
    <source>
        <dbReference type="Proteomes" id="UP000032049"/>
    </source>
</evidence>
<sequence>MAILLNNLTAFAQISPVLKTRSDASFTQSDAYLSVIKRLGIPTSSTDDLNASIAGANTAKLVYNTTLQKLRIYNPITDTWKDASPADLSNFYTKSEVDHLISSISLTPGPKGDPATVPSATIFTQGKIRLSGDLEGTADSPIVRGLDLKANLNQTNNFIADQNITGALTVKQTGRTATGNFYTSGEYGSWMFYNNSSTNQYGTIQVFPTSVSMSLSSPAGQQRGLALTERGLLVQDYYSVAKGLEEIEDYSANKTAYSYVTKLMLDRVAVLRGTGIVAPASATATGVKNEVRLAGGYLYWCTDTDKWVRTAFTSW</sequence>
<accession>A0A0D0GKH8</accession>
<protein>
    <submittedName>
        <fullName evidence="1">Uncharacterized protein</fullName>
    </submittedName>
</protein>
<dbReference type="Proteomes" id="UP000032049">
    <property type="component" value="Unassembled WGS sequence"/>
</dbReference>
<proteinExistence type="predicted"/>
<gene>
    <name evidence="1" type="ORF">TH53_13550</name>
</gene>
<name>A0A0D0GKH8_9SPHI</name>
<evidence type="ECO:0000313" key="1">
    <source>
        <dbReference type="EMBL" id="KIO76695.1"/>
    </source>
</evidence>
<organism evidence="1 2">
    <name type="scientific">Pedobacter lusitanus</name>
    <dbReference type="NCBI Taxonomy" id="1503925"/>
    <lineage>
        <taxon>Bacteria</taxon>
        <taxon>Pseudomonadati</taxon>
        <taxon>Bacteroidota</taxon>
        <taxon>Sphingobacteriia</taxon>
        <taxon>Sphingobacteriales</taxon>
        <taxon>Sphingobacteriaceae</taxon>
        <taxon>Pedobacter</taxon>
    </lineage>
</organism>
<dbReference type="Pfam" id="PF19264">
    <property type="entry name" value="DUF5907"/>
    <property type="match status" value="1"/>
</dbReference>